<evidence type="ECO:0000313" key="10">
    <source>
        <dbReference type="Proteomes" id="UP000289738"/>
    </source>
</evidence>
<dbReference type="InterPro" id="IPR045089">
    <property type="entry name" value="PGGT1B-like"/>
</dbReference>
<dbReference type="Pfam" id="PF00432">
    <property type="entry name" value="Prenyltrans"/>
    <property type="match status" value="1"/>
</dbReference>
<keyword evidence="6" id="KW-0677">Repeat</keyword>
<name>A0A445BXB6_ARAHY</name>
<accession>A0A445BXB6</accession>
<evidence type="ECO:0000256" key="7">
    <source>
        <dbReference type="ARBA" id="ARBA00022833"/>
    </source>
</evidence>
<evidence type="ECO:0000259" key="8">
    <source>
        <dbReference type="Pfam" id="PF00432"/>
    </source>
</evidence>
<comment type="cofactor">
    <cofactor evidence="1">
        <name>Zn(2+)</name>
        <dbReference type="ChEBI" id="CHEBI:29105"/>
    </cofactor>
</comment>
<dbReference type="InterPro" id="IPR001330">
    <property type="entry name" value="Prenyltrans"/>
</dbReference>
<evidence type="ECO:0000256" key="5">
    <source>
        <dbReference type="ARBA" id="ARBA00022723"/>
    </source>
</evidence>
<keyword evidence="10" id="KW-1185">Reference proteome</keyword>
<evidence type="ECO:0000256" key="4">
    <source>
        <dbReference type="ARBA" id="ARBA00022679"/>
    </source>
</evidence>
<keyword evidence="7" id="KW-0862">Zinc</keyword>
<gene>
    <name evidence="9" type="ORF">Ahy_A08g039796</name>
</gene>
<evidence type="ECO:0000256" key="2">
    <source>
        <dbReference type="ARBA" id="ARBA00010497"/>
    </source>
</evidence>
<dbReference type="GO" id="GO:0004660">
    <property type="term" value="F:protein farnesyltransferase activity"/>
    <property type="evidence" value="ECO:0007669"/>
    <property type="project" value="TreeGrafter"/>
</dbReference>
<dbReference type="GO" id="GO:0046872">
    <property type="term" value="F:metal ion binding"/>
    <property type="evidence" value="ECO:0007669"/>
    <property type="project" value="UniProtKB-KW"/>
</dbReference>
<dbReference type="GO" id="GO:0005965">
    <property type="term" value="C:protein farnesyltransferase complex"/>
    <property type="evidence" value="ECO:0007669"/>
    <property type="project" value="TreeGrafter"/>
</dbReference>
<dbReference type="AlphaFoldDB" id="A0A445BXB6"/>
<feature type="domain" description="Prenyltransferase alpha-alpha toroid" evidence="8">
    <location>
        <begin position="138"/>
        <end position="212"/>
    </location>
</feature>
<organism evidence="9 10">
    <name type="scientific">Arachis hypogaea</name>
    <name type="common">Peanut</name>
    <dbReference type="NCBI Taxonomy" id="3818"/>
    <lineage>
        <taxon>Eukaryota</taxon>
        <taxon>Viridiplantae</taxon>
        <taxon>Streptophyta</taxon>
        <taxon>Embryophyta</taxon>
        <taxon>Tracheophyta</taxon>
        <taxon>Spermatophyta</taxon>
        <taxon>Magnoliopsida</taxon>
        <taxon>eudicotyledons</taxon>
        <taxon>Gunneridae</taxon>
        <taxon>Pentapetalae</taxon>
        <taxon>rosids</taxon>
        <taxon>fabids</taxon>
        <taxon>Fabales</taxon>
        <taxon>Fabaceae</taxon>
        <taxon>Papilionoideae</taxon>
        <taxon>50 kb inversion clade</taxon>
        <taxon>dalbergioids sensu lato</taxon>
        <taxon>Dalbergieae</taxon>
        <taxon>Pterocarpus clade</taxon>
        <taxon>Arachis</taxon>
    </lineage>
</organism>
<evidence type="ECO:0000313" key="9">
    <source>
        <dbReference type="EMBL" id="RYR43379.1"/>
    </source>
</evidence>
<dbReference type="Proteomes" id="UP000289738">
    <property type="component" value="Chromosome A08"/>
</dbReference>
<dbReference type="Gene3D" id="1.50.10.20">
    <property type="match status" value="1"/>
</dbReference>
<keyword evidence="3" id="KW-0637">Prenyltransferase</keyword>
<evidence type="ECO:0000256" key="3">
    <source>
        <dbReference type="ARBA" id="ARBA00022602"/>
    </source>
</evidence>
<keyword evidence="5" id="KW-0479">Metal-binding</keyword>
<dbReference type="EMBL" id="SDMP01000008">
    <property type="protein sequence ID" value="RYR43379.1"/>
    <property type="molecule type" value="Genomic_DNA"/>
</dbReference>
<dbReference type="PANTHER" id="PTHR11774">
    <property type="entry name" value="GERANYLGERANYL TRANSFERASE TYPE BETA SUBUNIT"/>
    <property type="match status" value="1"/>
</dbReference>
<proteinExistence type="inferred from homology"/>
<evidence type="ECO:0000256" key="6">
    <source>
        <dbReference type="ARBA" id="ARBA00022737"/>
    </source>
</evidence>
<sequence>MVLSPPAGIMGAVALFSSPIPSHLSSSRHRRTKEALTPWHNRREGFLVDRHLFKRALSLSLTLSVSKLRTLCRSLFEFTSLVPLSSARHFPFLPRRHFPSSFAAVSQRDQWMVESQVFQIYQLFATIPPNAQSLMLELQRDKHIEFLTKGLRHLGPNFSVLDANRPWLCYWIIHSIALLGESIDDELQDNTVEFLNRCKDPNGGFAGGPGQASC</sequence>
<dbReference type="SUPFAM" id="SSF48239">
    <property type="entry name" value="Terpenoid cyclases/Protein prenyltransferases"/>
    <property type="match status" value="1"/>
</dbReference>
<comment type="similarity">
    <text evidence="2">Belongs to the protein prenyltransferase subunit beta family.</text>
</comment>
<reference evidence="9 10" key="1">
    <citation type="submission" date="2019-01" db="EMBL/GenBank/DDBJ databases">
        <title>Sequencing of cultivated peanut Arachis hypogaea provides insights into genome evolution and oil improvement.</title>
        <authorList>
            <person name="Chen X."/>
        </authorList>
    </citation>
    <scope>NUCLEOTIDE SEQUENCE [LARGE SCALE GENOMIC DNA]</scope>
    <source>
        <strain evidence="10">cv. Fuhuasheng</strain>
        <tissue evidence="9">Leaves</tissue>
    </source>
</reference>
<dbReference type="InterPro" id="IPR008930">
    <property type="entry name" value="Terpenoid_cyclase/PrenylTrfase"/>
</dbReference>
<evidence type="ECO:0000256" key="1">
    <source>
        <dbReference type="ARBA" id="ARBA00001947"/>
    </source>
</evidence>
<protein>
    <recommendedName>
        <fullName evidence="8">Prenyltransferase alpha-alpha toroid domain-containing protein</fullName>
    </recommendedName>
</protein>
<keyword evidence="4" id="KW-0808">Transferase</keyword>
<comment type="caution">
    <text evidence="9">The sequence shown here is derived from an EMBL/GenBank/DDBJ whole genome shotgun (WGS) entry which is preliminary data.</text>
</comment>
<dbReference type="PANTHER" id="PTHR11774:SF6">
    <property type="entry name" value="PROTEIN FARNESYLTRANSFERASE SUBUNIT BETA"/>
    <property type="match status" value="1"/>
</dbReference>